<dbReference type="SMART" id="SM00220">
    <property type="entry name" value="S_TKc"/>
    <property type="match status" value="1"/>
</dbReference>
<proteinExistence type="predicted"/>
<evidence type="ECO:0000256" key="10">
    <source>
        <dbReference type="PROSITE-ProRule" id="PRU10141"/>
    </source>
</evidence>
<accession>F0YKV9</accession>
<dbReference type="EMBL" id="GL833154">
    <property type="protein sequence ID" value="EGB04195.1"/>
    <property type="molecule type" value="Genomic_DNA"/>
</dbReference>
<evidence type="ECO:0000259" key="12">
    <source>
        <dbReference type="PROSITE" id="PS50011"/>
    </source>
</evidence>
<gene>
    <name evidence="13" type="ORF">AURANDRAFT_55249</name>
</gene>
<dbReference type="InterPro" id="IPR000719">
    <property type="entry name" value="Prot_kinase_dom"/>
</dbReference>
<dbReference type="GO" id="GO:0005524">
    <property type="term" value="F:ATP binding"/>
    <property type="evidence" value="ECO:0007669"/>
    <property type="project" value="UniProtKB-UniRule"/>
</dbReference>
<dbReference type="FunFam" id="1.10.510.10:FF:000024">
    <property type="entry name" value="Probable serine/threonine-protein kinase cot-1"/>
    <property type="match status" value="1"/>
</dbReference>
<dbReference type="GO" id="GO:0004674">
    <property type="term" value="F:protein serine/threonine kinase activity"/>
    <property type="evidence" value="ECO:0007669"/>
    <property type="project" value="UniProtKB-KW"/>
</dbReference>
<evidence type="ECO:0000256" key="5">
    <source>
        <dbReference type="ARBA" id="ARBA00022741"/>
    </source>
</evidence>
<evidence type="ECO:0000256" key="11">
    <source>
        <dbReference type="SAM" id="MobiDB-lite"/>
    </source>
</evidence>
<dbReference type="Proteomes" id="UP000002729">
    <property type="component" value="Unassembled WGS sequence"/>
</dbReference>
<keyword evidence="7 10" id="KW-0067">ATP-binding</keyword>
<dbReference type="GeneID" id="20222500"/>
<keyword evidence="3" id="KW-0597">Phosphoprotein</keyword>
<keyword evidence="2" id="KW-0723">Serine/threonine-protein kinase</keyword>
<keyword evidence="14" id="KW-1185">Reference proteome</keyword>
<evidence type="ECO:0000256" key="7">
    <source>
        <dbReference type="ARBA" id="ARBA00022840"/>
    </source>
</evidence>
<dbReference type="InParanoid" id="F0YKV9"/>
<evidence type="ECO:0000256" key="1">
    <source>
        <dbReference type="ARBA" id="ARBA00012513"/>
    </source>
</evidence>
<dbReference type="InterPro" id="IPR017441">
    <property type="entry name" value="Protein_kinase_ATP_BS"/>
</dbReference>
<keyword evidence="4" id="KW-0808">Transferase</keyword>
<dbReference type="PROSITE" id="PS00107">
    <property type="entry name" value="PROTEIN_KINASE_ATP"/>
    <property type="match status" value="1"/>
</dbReference>
<sequence>MGHVIFRGPKIAEITLTLDVLGFSKHISQSMANLHEGHSNLSADLQRKSFFSDNIDGAVAEDAPLHLPRVSDYMFSHKLGQGAFGKVWLAKEVASGNMVAIKTLNKNFLVTTGLWRRAATEKLVLEIMQHPFIVKQYFTFQDKETIYIVLEYVPGGTLSQLLKSQPEGCITECHAQFLSAEILCAIDYLHERLITFRDLKPENVLLSASGHACLTDFGSVAVPQSIASCIDKSKENAANASFPSDDLQGKRDIRTRRTMVSLHGSPLFMAPEIIRGSGYGPEVDFWSFGVLLYVMLAGRHPFDDNSDGDKIITHVLRRSPHPLAITDARISDAARDITRQLLKTDPDERLGAEAGPSAVKEHMFYRGLDWSSLLRKTLSVPLPLCLDGVVRTTGASGDCFSDFHNYSRRTTLGIDSEPTRHTPSSEFEGDDSSPASQKLATNLRHRTAMLRRYFALRTQCCVENEAWAGVLDDVCVHSEPKLPYRPQYMGSSRKLSATQRVFLIGIEDIVADNLAARSASGLKQVRDLEFALVDVIHDQDQRVSMFQWSMRSKRLNTACMGGGRATFSTVGHIKTMDIVVDIHGFMEKIARAEAVCAH</sequence>
<dbReference type="Pfam" id="PF00069">
    <property type="entry name" value="Pkinase"/>
    <property type="match status" value="1"/>
</dbReference>
<dbReference type="AlphaFoldDB" id="F0YKV9"/>
<keyword evidence="6" id="KW-0418">Kinase</keyword>
<dbReference type="FunFam" id="3.30.200.20:FF:000042">
    <property type="entry name" value="Aurora kinase A"/>
    <property type="match status" value="1"/>
</dbReference>
<dbReference type="InterPro" id="IPR011009">
    <property type="entry name" value="Kinase-like_dom_sf"/>
</dbReference>
<evidence type="ECO:0000256" key="8">
    <source>
        <dbReference type="ARBA" id="ARBA00047899"/>
    </source>
</evidence>
<reference evidence="13 14" key="1">
    <citation type="journal article" date="2011" name="Proc. Natl. Acad. Sci. U.S.A.">
        <title>Niche of harmful alga Aureococcus anophagefferens revealed through ecogenomics.</title>
        <authorList>
            <person name="Gobler C.J."/>
            <person name="Berry D.L."/>
            <person name="Dyhrman S.T."/>
            <person name="Wilhelm S.W."/>
            <person name="Salamov A."/>
            <person name="Lobanov A.V."/>
            <person name="Zhang Y."/>
            <person name="Collier J.L."/>
            <person name="Wurch L.L."/>
            <person name="Kustka A.B."/>
            <person name="Dill B.D."/>
            <person name="Shah M."/>
            <person name="VerBerkmoes N.C."/>
            <person name="Kuo A."/>
            <person name="Terry A."/>
            <person name="Pangilinan J."/>
            <person name="Lindquist E.A."/>
            <person name="Lucas S."/>
            <person name="Paulsen I.T."/>
            <person name="Hattenrath-Lehmann T.K."/>
            <person name="Talmage S.C."/>
            <person name="Walker E.A."/>
            <person name="Koch F."/>
            <person name="Burson A.M."/>
            <person name="Marcoval M.A."/>
            <person name="Tang Y.Z."/>
            <person name="Lecleir G.R."/>
            <person name="Coyne K.J."/>
            <person name="Berg G.M."/>
            <person name="Bertrand E.M."/>
            <person name="Saito M.A."/>
            <person name="Gladyshev V.N."/>
            <person name="Grigoriev I.V."/>
        </authorList>
    </citation>
    <scope>NUCLEOTIDE SEQUENCE [LARGE SCALE GENOMIC DNA]</scope>
    <source>
        <strain evidence="14">CCMP 1984</strain>
    </source>
</reference>
<organism evidence="14">
    <name type="scientific">Aureococcus anophagefferens</name>
    <name type="common">Harmful bloom alga</name>
    <dbReference type="NCBI Taxonomy" id="44056"/>
    <lineage>
        <taxon>Eukaryota</taxon>
        <taxon>Sar</taxon>
        <taxon>Stramenopiles</taxon>
        <taxon>Ochrophyta</taxon>
        <taxon>Pelagophyceae</taxon>
        <taxon>Pelagomonadales</taxon>
        <taxon>Pelagomonadaceae</taxon>
        <taxon>Aureococcus</taxon>
    </lineage>
</organism>
<name>F0YKV9_AURAN</name>
<dbReference type="PROSITE" id="PS50011">
    <property type="entry name" value="PROTEIN_KINASE_DOM"/>
    <property type="match status" value="1"/>
</dbReference>
<evidence type="ECO:0000256" key="3">
    <source>
        <dbReference type="ARBA" id="ARBA00022553"/>
    </source>
</evidence>
<dbReference type="FunCoup" id="F0YKV9">
    <property type="interactions" value="24"/>
</dbReference>
<dbReference type="eggNOG" id="KOG0606">
    <property type="taxonomic scope" value="Eukaryota"/>
</dbReference>
<feature type="domain" description="Protein kinase" evidence="12">
    <location>
        <begin position="73"/>
        <end position="365"/>
    </location>
</feature>
<dbReference type="Gene3D" id="1.10.510.10">
    <property type="entry name" value="Transferase(Phosphotransferase) domain 1"/>
    <property type="match status" value="1"/>
</dbReference>
<comment type="catalytic activity">
    <reaction evidence="8">
        <text>L-threonyl-[protein] + ATP = O-phospho-L-threonyl-[protein] + ADP + H(+)</text>
        <dbReference type="Rhea" id="RHEA:46608"/>
        <dbReference type="Rhea" id="RHEA-COMP:11060"/>
        <dbReference type="Rhea" id="RHEA-COMP:11605"/>
        <dbReference type="ChEBI" id="CHEBI:15378"/>
        <dbReference type="ChEBI" id="CHEBI:30013"/>
        <dbReference type="ChEBI" id="CHEBI:30616"/>
        <dbReference type="ChEBI" id="CHEBI:61977"/>
        <dbReference type="ChEBI" id="CHEBI:456216"/>
        <dbReference type="EC" id="2.7.11.1"/>
    </reaction>
</comment>
<feature type="region of interest" description="Disordered" evidence="11">
    <location>
        <begin position="411"/>
        <end position="436"/>
    </location>
</feature>
<dbReference type="KEGG" id="aaf:AURANDRAFT_55249"/>
<dbReference type="PANTHER" id="PTHR24351">
    <property type="entry name" value="RIBOSOMAL PROTEIN S6 KINASE"/>
    <property type="match status" value="1"/>
</dbReference>
<evidence type="ECO:0000256" key="4">
    <source>
        <dbReference type="ARBA" id="ARBA00022679"/>
    </source>
</evidence>
<protein>
    <recommendedName>
        <fullName evidence="1">non-specific serine/threonine protein kinase</fullName>
        <ecNumber evidence="1">2.7.11.1</ecNumber>
    </recommendedName>
</protein>
<evidence type="ECO:0000256" key="9">
    <source>
        <dbReference type="ARBA" id="ARBA00048679"/>
    </source>
</evidence>
<dbReference type="EC" id="2.7.11.1" evidence="1"/>
<dbReference type="OrthoDB" id="347657at2759"/>
<feature type="binding site" evidence="10">
    <location>
        <position position="102"/>
    </location>
    <ligand>
        <name>ATP</name>
        <dbReference type="ChEBI" id="CHEBI:30616"/>
    </ligand>
</feature>
<evidence type="ECO:0000313" key="13">
    <source>
        <dbReference type="EMBL" id="EGB04195.1"/>
    </source>
</evidence>
<dbReference type="CDD" id="cd05123">
    <property type="entry name" value="STKc_AGC"/>
    <property type="match status" value="1"/>
</dbReference>
<keyword evidence="5 10" id="KW-0547">Nucleotide-binding</keyword>
<evidence type="ECO:0000313" key="14">
    <source>
        <dbReference type="Proteomes" id="UP000002729"/>
    </source>
</evidence>
<comment type="catalytic activity">
    <reaction evidence="9">
        <text>L-seryl-[protein] + ATP = O-phospho-L-seryl-[protein] + ADP + H(+)</text>
        <dbReference type="Rhea" id="RHEA:17989"/>
        <dbReference type="Rhea" id="RHEA-COMP:9863"/>
        <dbReference type="Rhea" id="RHEA-COMP:11604"/>
        <dbReference type="ChEBI" id="CHEBI:15378"/>
        <dbReference type="ChEBI" id="CHEBI:29999"/>
        <dbReference type="ChEBI" id="CHEBI:30616"/>
        <dbReference type="ChEBI" id="CHEBI:83421"/>
        <dbReference type="ChEBI" id="CHEBI:456216"/>
        <dbReference type="EC" id="2.7.11.1"/>
    </reaction>
</comment>
<dbReference type="SUPFAM" id="SSF56112">
    <property type="entry name" value="Protein kinase-like (PK-like)"/>
    <property type="match status" value="1"/>
</dbReference>
<dbReference type="Gene3D" id="3.30.200.20">
    <property type="entry name" value="Phosphorylase Kinase, domain 1"/>
    <property type="match status" value="1"/>
</dbReference>
<dbReference type="InterPro" id="IPR045270">
    <property type="entry name" value="STKc_AGC"/>
</dbReference>
<dbReference type="GO" id="GO:0007010">
    <property type="term" value="P:cytoskeleton organization"/>
    <property type="evidence" value="ECO:0007669"/>
    <property type="project" value="UniProtKB-ARBA"/>
</dbReference>
<evidence type="ECO:0000256" key="2">
    <source>
        <dbReference type="ARBA" id="ARBA00022527"/>
    </source>
</evidence>
<evidence type="ECO:0000256" key="6">
    <source>
        <dbReference type="ARBA" id="ARBA00022777"/>
    </source>
</evidence>
<dbReference type="RefSeq" id="XP_009041048.1">
    <property type="nucleotide sequence ID" value="XM_009042800.1"/>
</dbReference>